<dbReference type="SMART" id="SM00382">
    <property type="entry name" value="AAA"/>
    <property type="match status" value="1"/>
</dbReference>
<comment type="caution">
    <text evidence="11">The sequence shown here is derived from an EMBL/GenBank/DDBJ whole genome shotgun (WGS) entry which is preliminary data.</text>
</comment>
<dbReference type="PROSITE" id="PS50893">
    <property type="entry name" value="ABC_TRANSPORTER_2"/>
    <property type="match status" value="1"/>
</dbReference>
<dbReference type="InterPro" id="IPR003439">
    <property type="entry name" value="ABC_transporter-like_ATP-bd"/>
</dbReference>
<evidence type="ECO:0000256" key="8">
    <source>
        <dbReference type="SAM" id="Phobius"/>
    </source>
</evidence>
<feature type="domain" description="ABC transmembrane type-1" evidence="10">
    <location>
        <begin position="39"/>
        <end position="321"/>
    </location>
</feature>
<evidence type="ECO:0000256" key="4">
    <source>
        <dbReference type="ARBA" id="ARBA00022840"/>
    </source>
</evidence>
<dbReference type="InterPro" id="IPR003593">
    <property type="entry name" value="AAA+_ATPase"/>
</dbReference>
<evidence type="ECO:0000313" key="11">
    <source>
        <dbReference type="EMBL" id="GLK12706.1"/>
    </source>
</evidence>
<keyword evidence="12" id="KW-1185">Reference proteome</keyword>
<dbReference type="EMBL" id="BSEV01000018">
    <property type="protein sequence ID" value="GLK12706.1"/>
    <property type="molecule type" value="Genomic_DNA"/>
</dbReference>
<feature type="domain" description="ABC transporter" evidence="9">
    <location>
        <begin position="354"/>
        <end position="557"/>
    </location>
</feature>
<dbReference type="GO" id="GO:0016887">
    <property type="term" value="F:ATP hydrolysis activity"/>
    <property type="evidence" value="ECO:0007669"/>
    <property type="project" value="InterPro"/>
</dbReference>
<evidence type="ECO:0000256" key="7">
    <source>
        <dbReference type="SAM" id="MobiDB-lite"/>
    </source>
</evidence>
<dbReference type="CDD" id="cd03228">
    <property type="entry name" value="ABCC_MRP_Like"/>
    <property type="match status" value="1"/>
</dbReference>
<evidence type="ECO:0000259" key="9">
    <source>
        <dbReference type="PROSITE" id="PS50893"/>
    </source>
</evidence>
<reference evidence="11" key="2">
    <citation type="submission" date="2023-01" db="EMBL/GenBank/DDBJ databases">
        <authorList>
            <person name="Sun Q."/>
            <person name="Evtushenko L."/>
        </authorList>
    </citation>
    <scope>NUCLEOTIDE SEQUENCE</scope>
    <source>
        <strain evidence="11">VKM Ac-2007</strain>
    </source>
</reference>
<dbReference type="GO" id="GO:0005886">
    <property type="term" value="C:plasma membrane"/>
    <property type="evidence" value="ECO:0007669"/>
    <property type="project" value="UniProtKB-SubCell"/>
</dbReference>
<dbReference type="PANTHER" id="PTHR24221">
    <property type="entry name" value="ATP-BINDING CASSETTE SUB-FAMILY B"/>
    <property type="match status" value="1"/>
</dbReference>
<feature type="transmembrane region" description="Helical" evidence="8">
    <location>
        <begin position="177"/>
        <end position="196"/>
    </location>
</feature>
<dbReference type="SUPFAM" id="SSF90123">
    <property type="entry name" value="ABC transporter transmembrane region"/>
    <property type="match status" value="1"/>
</dbReference>
<dbReference type="GO" id="GO:0034040">
    <property type="term" value="F:ATPase-coupled lipid transmembrane transporter activity"/>
    <property type="evidence" value="ECO:0007669"/>
    <property type="project" value="TreeGrafter"/>
</dbReference>
<evidence type="ECO:0000256" key="1">
    <source>
        <dbReference type="ARBA" id="ARBA00004651"/>
    </source>
</evidence>
<keyword evidence="5 8" id="KW-1133">Transmembrane helix</keyword>
<dbReference type="RefSeq" id="WP_271221026.1">
    <property type="nucleotide sequence ID" value="NZ_BSEV01000018.1"/>
</dbReference>
<dbReference type="GO" id="GO:0140359">
    <property type="term" value="F:ABC-type transporter activity"/>
    <property type="evidence" value="ECO:0007669"/>
    <property type="project" value="InterPro"/>
</dbReference>
<dbReference type="Gene3D" id="1.20.1560.10">
    <property type="entry name" value="ABC transporter type 1, transmembrane domain"/>
    <property type="match status" value="1"/>
</dbReference>
<reference evidence="11" key="1">
    <citation type="journal article" date="2014" name="Int. J. Syst. Evol. Microbiol.">
        <title>Complete genome sequence of Corynebacterium casei LMG S-19264T (=DSM 44701T), isolated from a smear-ripened cheese.</title>
        <authorList>
            <consortium name="US DOE Joint Genome Institute (JGI-PGF)"/>
            <person name="Walter F."/>
            <person name="Albersmeier A."/>
            <person name="Kalinowski J."/>
            <person name="Ruckert C."/>
        </authorList>
    </citation>
    <scope>NUCLEOTIDE SEQUENCE</scope>
    <source>
        <strain evidence="11">VKM Ac-2007</strain>
    </source>
</reference>
<feature type="transmembrane region" description="Helical" evidence="8">
    <location>
        <begin position="292"/>
        <end position="313"/>
    </location>
</feature>
<name>A0A9W6I633_9ACTN</name>
<dbReference type="InterPro" id="IPR036640">
    <property type="entry name" value="ABC1_TM_sf"/>
</dbReference>
<keyword evidence="2 8" id="KW-0812">Transmembrane</keyword>
<dbReference type="Pfam" id="PF00664">
    <property type="entry name" value="ABC_membrane"/>
    <property type="match status" value="1"/>
</dbReference>
<feature type="transmembrane region" description="Helical" evidence="8">
    <location>
        <begin position="77"/>
        <end position="96"/>
    </location>
</feature>
<dbReference type="PANTHER" id="PTHR24221:SF654">
    <property type="entry name" value="ATP-BINDING CASSETTE SUB-FAMILY B MEMBER 6"/>
    <property type="match status" value="1"/>
</dbReference>
<dbReference type="GO" id="GO:0005524">
    <property type="term" value="F:ATP binding"/>
    <property type="evidence" value="ECO:0007669"/>
    <property type="project" value="UniProtKB-KW"/>
</dbReference>
<evidence type="ECO:0000313" key="12">
    <source>
        <dbReference type="Proteomes" id="UP001143474"/>
    </source>
</evidence>
<organism evidence="11 12">
    <name type="scientific">Streptosporangium carneum</name>
    <dbReference type="NCBI Taxonomy" id="47481"/>
    <lineage>
        <taxon>Bacteria</taxon>
        <taxon>Bacillati</taxon>
        <taxon>Actinomycetota</taxon>
        <taxon>Actinomycetes</taxon>
        <taxon>Streptosporangiales</taxon>
        <taxon>Streptosporangiaceae</taxon>
        <taxon>Streptosporangium</taxon>
    </lineage>
</organism>
<dbReference type="Proteomes" id="UP001143474">
    <property type="component" value="Unassembled WGS sequence"/>
</dbReference>
<feature type="transmembrane region" description="Helical" evidence="8">
    <location>
        <begin position="268"/>
        <end position="286"/>
    </location>
</feature>
<gene>
    <name evidence="11" type="ORF">GCM10017600_61160</name>
</gene>
<dbReference type="PROSITE" id="PS50929">
    <property type="entry name" value="ABC_TM1F"/>
    <property type="match status" value="1"/>
</dbReference>
<keyword evidence="3" id="KW-0547">Nucleotide-binding</keyword>
<dbReference type="InterPro" id="IPR027417">
    <property type="entry name" value="P-loop_NTPase"/>
</dbReference>
<evidence type="ECO:0000256" key="5">
    <source>
        <dbReference type="ARBA" id="ARBA00022989"/>
    </source>
</evidence>
<dbReference type="InterPro" id="IPR039421">
    <property type="entry name" value="Type_1_exporter"/>
</dbReference>
<dbReference type="InterPro" id="IPR011527">
    <property type="entry name" value="ABC1_TM_dom"/>
</dbReference>
<dbReference type="AlphaFoldDB" id="A0A9W6I633"/>
<evidence type="ECO:0000256" key="6">
    <source>
        <dbReference type="ARBA" id="ARBA00023136"/>
    </source>
</evidence>
<dbReference type="Pfam" id="PF00005">
    <property type="entry name" value="ABC_tran"/>
    <property type="match status" value="1"/>
</dbReference>
<dbReference type="Gene3D" id="3.40.50.300">
    <property type="entry name" value="P-loop containing nucleotide triphosphate hydrolases"/>
    <property type="match status" value="1"/>
</dbReference>
<comment type="subcellular location">
    <subcellularLocation>
        <location evidence="1">Cell membrane</location>
        <topology evidence="1">Multi-pass membrane protein</topology>
    </subcellularLocation>
</comment>
<keyword evidence="6 8" id="KW-0472">Membrane</keyword>
<accession>A0A9W6I633</accession>
<keyword evidence="4" id="KW-0067">ATP-binding</keyword>
<evidence type="ECO:0000259" key="10">
    <source>
        <dbReference type="PROSITE" id="PS50929"/>
    </source>
</evidence>
<proteinExistence type="predicted"/>
<evidence type="ECO:0000256" key="2">
    <source>
        <dbReference type="ARBA" id="ARBA00022692"/>
    </source>
</evidence>
<evidence type="ECO:0000256" key="3">
    <source>
        <dbReference type="ARBA" id="ARBA00022741"/>
    </source>
</evidence>
<dbReference type="SUPFAM" id="SSF52540">
    <property type="entry name" value="P-loop containing nucleoside triphosphate hydrolases"/>
    <property type="match status" value="1"/>
</dbReference>
<feature type="region of interest" description="Disordered" evidence="7">
    <location>
        <begin position="1"/>
        <end position="21"/>
    </location>
</feature>
<feature type="transmembrane region" description="Helical" evidence="8">
    <location>
        <begin position="149"/>
        <end position="171"/>
    </location>
</feature>
<protein>
    <submittedName>
        <fullName evidence="11">ABC transporter</fullName>
    </submittedName>
</protein>
<sequence length="560" mass="58284">MPASAPAPSTGAAGRGSPSSPRPASLLRQCLLAQWRTLAAAVTAAVVRQIALLSIPWCVQRALDDGVSRADVGVTVSWAMVVLAVAAAQWAGLLGWQWWANLADARVGVSLRHRLARHVAALGDDDLAGSGGRGDLAMRATRDVDLVRVWVHGLTTWAVIATTFAFVLPTLAVLEPVLLYVTLAMLPPLVLVNVLFPRRFEPALAELSDAHAARADAVADLLTAGGALRGLGGADVLLGRHHAHSARVARATTRAAGISATWSALGPMIPRLAVVAGIGFGGLAVLSGDLTVGGLVAFTSWMVTLTLAVGVAVERFADRGQAVVAARRIGEILALRPATADPADPVPLPGHGTLVCEDVTVLRGERRVLGPVSLSVRPGEVLAVVGPSGSGKSTLLRLLCRRADPSEGTVSYGGTDLRAAACDEVARRLVLVPQRPVLVSGTLADNLRLGRDLDDDELRAACHAAAIDLPLDAEAGERGGALSGGQVKRLALARALLGRPAVLLLDDVTSALDETTERHVLDRLRRWSPETAVVFVTHRAAVADAADRVLDLTGVEVSHG</sequence>